<dbReference type="GeneID" id="107881367"/>
<dbReference type="RefSeq" id="XP_016650494.1">
    <property type="nucleotide sequence ID" value="XM_016795008.1"/>
</dbReference>
<keyword evidence="2" id="KW-1185">Reference proteome</keyword>
<evidence type="ECO:0000313" key="3">
    <source>
        <dbReference type="RefSeq" id="XP_016650494.1"/>
    </source>
</evidence>
<dbReference type="Proteomes" id="UP000694861">
    <property type="component" value="Linkage group LG6"/>
</dbReference>
<evidence type="ECO:0000313" key="2">
    <source>
        <dbReference type="Proteomes" id="UP000694861"/>
    </source>
</evidence>
<reference evidence="2" key="1">
    <citation type="journal article" date="2012" name="Nat. Commun.">
        <title>The genome of Prunus mume.</title>
        <authorList>
            <person name="Zhang Q."/>
            <person name="Chen W."/>
            <person name="Sun L."/>
            <person name="Zhao F."/>
            <person name="Huang B."/>
            <person name="Yang W."/>
            <person name="Tao Y."/>
            <person name="Wang J."/>
            <person name="Yuan Z."/>
            <person name="Fan G."/>
            <person name="Xing Z."/>
            <person name="Han C."/>
            <person name="Pan H."/>
            <person name="Zhong X."/>
            <person name="Shi W."/>
            <person name="Liang X."/>
            <person name="Du D."/>
            <person name="Sun F."/>
            <person name="Xu Z."/>
            <person name="Hao R."/>
            <person name="Lv T."/>
            <person name="Lv Y."/>
            <person name="Zheng Z."/>
            <person name="Sun M."/>
            <person name="Luo L."/>
            <person name="Cai M."/>
            <person name="Gao Y."/>
            <person name="Wang J."/>
            <person name="Yin Y."/>
            <person name="Xu X."/>
            <person name="Cheng T."/>
            <person name="Wang J."/>
        </authorList>
    </citation>
    <scope>NUCLEOTIDE SEQUENCE [LARGE SCALE GENOMIC DNA]</scope>
</reference>
<feature type="domain" description="Retrotransposon gag" evidence="1">
    <location>
        <begin position="84"/>
        <end position="168"/>
    </location>
</feature>
<dbReference type="InterPro" id="IPR005162">
    <property type="entry name" value="Retrotrans_gag_dom"/>
</dbReference>
<accession>A0ABM1LSW7</accession>
<sequence length="289" mass="33118">MGALQRMIREMMEPKARRGERPTYRKPYPAYIDQIPLSLGFKVPNFTLFNGEDPHASSVEHIGRFSVQCIAIENNPLLKLMLFGNSLSRQAFNWYTNLPANSVQTWEQMESVFHDYYYRIQAEVTISDLAALKQSEDEPAQDFITTFRKLKMKCRIPMEERHFIQMAQAALMISLRKRFDGMLFGDLAELADKASKYEELLREEQQKRNSSKGTYYKSPSSSIHLVQVESKEEAECSEEGEVAVAEMAKLKHPISCKAQTMPPAKGSEAITFHMRVCSEQTNTEQGLLL</sequence>
<dbReference type="Pfam" id="PF03732">
    <property type="entry name" value="Retrotrans_gag"/>
    <property type="match status" value="1"/>
</dbReference>
<reference evidence="3" key="2">
    <citation type="submission" date="2025-08" db="UniProtKB">
        <authorList>
            <consortium name="RefSeq"/>
        </authorList>
    </citation>
    <scope>IDENTIFICATION</scope>
</reference>
<gene>
    <name evidence="3" type="primary">LOC107881367</name>
</gene>
<evidence type="ECO:0000259" key="1">
    <source>
        <dbReference type="Pfam" id="PF03732"/>
    </source>
</evidence>
<organism evidence="2 3">
    <name type="scientific">Prunus mume</name>
    <name type="common">Japanese apricot</name>
    <name type="synonym">Armeniaca mume</name>
    <dbReference type="NCBI Taxonomy" id="102107"/>
    <lineage>
        <taxon>Eukaryota</taxon>
        <taxon>Viridiplantae</taxon>
        <taxon>Streptophyta</taxon>
        <taxon>Embryophyta</taxon>
        <taxon>Tracheophyta</taxon>
        <taxon>Spermatophyta</taxon>
        <taxon>Magnoliopsida</taxon>
        <taxon>eudicotyledons</taxon>
        <taxon>Gunneridae</taxon>
        <taxon>Pentapetalae</taxon>
        <taxon>rosids</taxon>
        <taxon>fabids</taxon>
        <taxon>Rosales</taxon>
        <taxon>Rosaceae</taxon>
        <taxon>Amygdaloideae</taxon>
        <taxon>Amygdaleae</taxon>
        <taxon>Prunus</taxon>
    </lineage>
</organism>
<dbReference type="PANTHER" id="PTHR33223:SF6">
    <property type="entry name" value="CCHC-TYPE DOMAIN-CONTAINING PROTEIN"/>
    <property type="match status" value="1"/>
</dbReference>
<dbReference type="PANTHER" id="PTHR33223">
    <property type="entry name" value="CCHC-TYPE DOMAIN-CONTAINING PROTEIN"/>
    <property type="match status" value="1"/>
</dbReference>
<proteinExistence type="predicted"/>
<protein>
    <submittedName>
        <fullName evidence="3">Uncharacterized protein LOC107881367</fullName>
    </submittedName>
</protein>
<name>A0ABM1LSW7_PRUMU</name>